<evidence type="ECO:0000313" key="2">
    <source>
        <dbReference type="Proteomes" id="UP000059542"/>
    </source>
</evidence>
<dbReference type="KEGG" id="hyg:AUC43_10670"/>
<name>A0A0U4CBE6_9BACT</name>
<dbReference type="AlphaFoldDB" id="A0A0U4CBE6"/>
<gene>
    <name evidence="1" type="ORF">AUC43_10670</name>
</gene>
<accession>A0A0U4CBE6</accession>
<reference evidence="1 2" key="1">
    <citation type="submission" date="2015-12" db="EMBL/GenBank/DDBJ databases">
        <authorList>
            <person name="Shamseldin A."/>
            <person name="Moawad H."/>
            <person name="Abd El-Rahim W.M."/>
            <person name="Sadowsky M.J."/>
        </authorList>
    </citation>
    <scope>NUCLEOTIDE SEQUENCE [LARGE SCALE GENOMIC DNA]</scope>
    <source>
        <strain evidence="1 2">DG5B</strain>
    </source>
</reference>
<protein>
    <submittedName>
        <fullName evidence="1">Uncharacterized protein</fullName>
    </submittedName>
</protein>
<dbReference type="EMBL" id="CP013909">
    <property type="protein sequence ID" value="ALW85513.1"/>
    <property type="molecule type" value="Genomic_DNA"/>
</dbReference>
<dbReference type="STRING" id="1411621.AUC43_10670"/>
<evidence type="ECO:0000313" key="1">
    <source>
        <dbReference type="EMBL" id="ALW85513.1"/>
    </source>
</evidence>
<proteinExistence type="predicted"/>
<dbReference type="Proteomes" id="UP000059542">
    <property type="component" value="Chromosome"/>
</dbReference>
<sequence length="89" mass="9549">MNENSLIFEEVFINDGVKNLAGNKPMAANPAVLLVQSRLLAFPNRIQRVANRAMLGFGYINTLWCLAAPFADGLERTGPSADCSTGGAH</sequence>
<organism evidence="1 2">
    <name type="scientific">Hymenobacter sedentarius</name>
    <dbReference type="NCBI Taxonomy" id="1411621"/>
    <lineage>
        <taxon>Bacteria</taxon>
        <taxon>Pseudomonadati</taxon>
        <taxon>Bacteroidota</taxon>
        <taxon>Cytophagia</taxon>
        <taxon>Cytophagales</taxon>
        <taxon>Hymenobacteraceae</taxon>
        <taxon>Hymenobacter</taxon>
    </lineage>
</organism>
<keyword evidence="2" id="KW-1185">Reference proteome</keyword>